<feature type="domain" description="HD Cas3-type" evidence="10">
    <location>
        <begin position="113"/>
        <end position="352"/>
    </location>
</feature>
<keyword evidence="7" id="KW-0067">ATP-binding</keyword>
<dbReference type="SUPFAM" id="SSF52540">
    <property type="entry name" value="P-loop containing nucleoside triphosphate hydrolases"/>
    <property type="match status" value="1"/>
</dbReference>
<dbReference type="Pfam" id="PF21384">
    <property type="entry name" value="Cas3_I-F_Cas2"/>
    <property type="match status" value="1"/>
</dbReference>
<evidence type="ECO:0000259" key="10">
    <source>
        <dbReference type="PROSITE" id="PS51643"/>
    </source>
</evidence>
<proteinExistence type="inferred from homology"/>
<protein>
    <submittedName>
        <fullName evidence="11">CRISPR-associated endonuclease Cas3</fullName>
    </submittedName>
</protein>
<keyword evidence="11" id="KW-0540">Nuclease</keyword>
<dbReference type="InterPro" id="IPR048823">
    <property type="entry name" value="Cas3_I-F_Cas2"/>
</dbReference>
<keyword evidence="6" id="KW-0347">Helicase</keyword>
<dbReference type="GO" id="GO:0051607">
    <property type="term" value="P:defense response to virus"/>
    <property type="evidence" value="ECO:0007669"/>
    <property type="project" value="UniProtKB-KW"/>
</dbReference>
<dbReference type="Proteomes" id="UP000250744">
    <property type="component" value="Unassembled WGS sequence"/>
</dbReference>
<keyword evidence="4" id="KW-0547">Nucleotide-binding</keyword>
<dbReference type="EMBL" id="QKRX01000001">
    <property type="protein sequence ID" value="RAU19654.1"/>
    <property type="molecule type" value="Genomic_DNA"/>
</dbReference>
<dbReference type="Pfam" id="PF22590">
    <property type="entry name" value="Cas3-like_C_2"/>
    <property type="match status" value="1"/>
</dbReference>
<dbReference type="Gene3D" id="3.40.50.300">
    <property type="entry name" value="P-loop containing nucleotide triphosphate hydrolases"/>
    <property type="match status" value="1"/>
</dbReference>
<keyword evidence="3" id="KW-0479">Metal-binding</keyword>
<dbReference type="NCBIfam" id="TIGR01596">
    <property type="entry name" value="cas3_HD"/>
    <property type="match status" value="1"/>
</dbReference>
<dbReference type="GO" id="GO:0016787">
    <property type="term" value="F:hydrolase activity"/>
    <property type="evidence" value="ECO:0007669"/>
    <property type="project" value="UniProtKB-KW"/>
</dbReference>
<keyword evidence="8" id="KW-0051">Antiviral defense</keyword>
<evidence type="ECO:0000256" key="5">
    <source>
        <dbReference type="ARBA" id="ARBA00022801"/>
    </source>
</evidence>
<comment type="similarity">
    <text evidence="2">In the central section; belongs to the CRISPR-associated helicase Cas3 family.</text>
</comment>
<keyword evidence="11" id="KW-0255">Endonuclease</keyword>
<dbReference type="GO" id="GO:0003676">
    <property type="term" value="F:nucleic acid binding"/>
    <property type="evidence" value="ECO:0007669"/>
    <property type="project" value="InterPro"/>
</dbReference>
<dbReference type="Gene3D" id="1.10.3210.30">
    <property type="match status" value="1"/>
</dbReference>
<evidence type="ECO:0000256" key="4">
    <source>
        <dbReference type="ARBA" id="ARBA00022741"/>
    </source>
</evidence>
<dbReference type="InterPro" id="IPR038257">
    <property type="entry name" value="CRISPR-assoc_Cas3_HD_sf"/>
</dbReference>
<keyword evidence="5" id="KW-0378">Hydrolase</keyword>
<dbReference type="GO" id="GO:0005524">
    <property type="term" value="F:ATP binding"/>
    <property type="evidence" value="ECO:0007669"/>
    <property type="project" value="UniProtKB-KW"/>
</dbReference>
<evidence type="ECO:0000256" key="8">
    <source>
        <dbReference type="ARBA" id="ARBA00023118"/>
    </source>
</evidence>
<evidence type="ECO:0000313" key="12">
    <source>
        <dbReference type="Proteomes" id="UP000250744"/>
    </source>
</evidence>
<dbReference type="AlphaFoldDB" id="A0A364NRI1"/>
<organism evidence="11 12">
    <name type="scientific">Nitrincola tibetensis</name>
    <dbReference type="NCBI Taxonomy" id="2219697"/>
    <lineage>
        <taxon>Bacteria</taxon>
        <taxon>Pseudomonadati</taxon>
        <taxon>Pseudomonadota</taxon>
        <taxon>Gammaproteobacteria</taxon>
        <taxon>Oceanospirillales</taxon>
        <taxon>Oceanospirillaceae</taxon>
        <taxon>Nitrincola</taxon>
    </lineage>
</organism>
<dbReference type="InterPro" id="IPR011545">
    <property type="entry name" value="DEAD/DEAH_box_helicase_dom"/>
</dbReference>
<evidence type="ECO:0000259" key="9">
    <source>
        <dbReference type="PROSITE" id="PS51192"/>
    </source>
</evidence>
<evidence type="ECO:0000256" key="2">
    <source>
        <dbReference type="ARBA" id="ARBA00009046"/>
    </source>
</evidence>
<accession>A0A364NRI1</accession>
<reference evidence="11 12" key="1">
    <citation type="submission" date="2018-06" db="EMBL/GenBank/DDBJ databases">
        <title>Nitrincola tibetense sp. nov., isolated from Lake XuguoCo on Tibetan Plateau.</title>
        <authorList>
            <person name="Xing P."/>
        </authorList>
    </citation>
    <scope>NUCLEOTIDE SEQUENCE [LARGE SCALE GENOMIC DNA]</scope>
    <source>
        <strain evidence="12">xg18</strain>
    </source>
</reference>
<dbReference type="InterPro" id="IPR054712">
    <property type="entry name" value="Cas3-like_dom"/>
</dbReference>
<dbReference type="Pfam" id="PF18019">
    <property type="entry name" value="Cas3_HD"/>
    <property type="match status" value="1"/>
</dbReference>
<keyword evidence="12" id="KW-1185">Reference proteome</keyword>
<dbReference type="RefSeq" id="WP_112156648.1">
    <property type="nucleotide sequence ID" value="NZ_QKRX01000001.1"/>
</dbReference>
<dbReference type="InterPro" id="IPR006483">
    <property type="entry name" value="CRISPR-assoc_Cas3_HD"/>
</dbReference>
<comment type="similarity">
    <text evidence="1">In the N-terminal section; belongs to the CRISPR-associated nuclease Cas3-HD family.</text>
</comment>
<dbReference type="SMART" id="SM00487">
    <property type="entry name" value="DEXDc"/>
    <property type="match status" value="1"/>
</dbReference>
<evidence type="ECO:0000256" key="3">
    <source>
        <dbReference type="ARBA" id="ARBA00022723"/>
    </source>
</evidence>
<dbReference type="PROSITE" id="PS51192">
    <property type="entry name" value="HELICASE_ATP_BIND_1"/>
    <property type="match status" value="1"/>
</dbReference>
<evidence type="ECO:0000256" key="6">
    <source>
        <dbReference type="ARBA" id="ARBA00022806"/>
    </source>
</evidence>
<gene>
    <name evidence="11" type="ORF">DN062_00800</name>
</gene>
<dbReference type="GO" id="GO:0046872">
    <property type="term" value="F:metal ion binding"/>
    <property type="evidence" value="ECO:0007669"/>
    <property type="project" value="UniProtKB-KW"/>
</dbReference>
<dbReference type="GO" id="GO:0004519">
    <property type="term" value="F:endonuclease activity"/>
    <property type="evidence" value="ECO:0007669"/>
    <property type="project" value="UniProtKB-KW"/>
</dbReference>
<evidence type="ECO:0000256" key="7">
    <source>
        <dbReference type="ARBA" id="ARBA00022840"/>
    </source>
</evidence>
<evidence type="ECO:0000256" key="1">
    <source>
        <dbReference type="ARBA" id="ARBA00006847"/>
    </source>
</evidence>
<sequence>MMVTFVSQCEKNALKKTRRVLDAFANRIGDNTWQTLITEDGLLTVKKMLRQTASRSTAVSCHWIRSRSRSQFLWVVGNKRKFNAEGVVPVNYTNNEVIMDVVTDKPKLGVLYANTQLQPLSEHLFAVGYVAEQLHHQLFPDNTQFSIVNFIAGCLHDIGKIDPKFQEWVTNPKKRDFIAEDGQHIDDAKFSFDKHPRHNEVSLLLYQLLDSPEVKFINTPNKETLRHVIYWHHAKPFRKEKSSFDTYKDISKKLLVNQKDTDLSAIVGQAQILLKQVIGIDKKYRSLESSLLEKSFLQEEITELEHKIPASLHVPNYKEYEFEETVSANSANVKFNAVNNIARACLITSDRAVSALSAAELHTAIYERQLDQIVTELLEVETTLSSDIDTCLSAFFPMSERSKKQHDIAKQLTTAEDIAVLAGAAGSGKTKIALEWAKLQGAKRIVWVCPRVQVCQGLFYELTSEQYLPNSTIEINTGEFKFHNQWDNPIADDKNFSGDIVITTIDQILGSVISHTKANTLIDFLNAHVVFDEFHEYVNMPAFNLLFAELISSKKMQQAQAKTLLVSATPHYVFVEDLLGIHPDDIKVMPSFNPSQYQIDFKIFDDTNLSETNPLFAQQSGCTFVISNTALTAQKSFIENQQNENAVLLHSKFIKSDKRKWFGEVYEAYKRGGTRKYEVLRSGPIVQASLNISCDYMVAEITSAEDCLQRLGRLDRFGENSHVNTYTLAVPESIANGKGKSPAAGFLSKMYTLSSVRAWYQFLQNELADKIFTLPEIYQLYFEFHHTERNREFIASDLVAALKNSVQQIHLKVVDPITAPPKKSKDKKRNKISKVSLRGDNRFVQLAVVYLTKNKPEYMEAYAYSIQLDDISDIDNLTYSTSAICGYGQSDKDLLAHMFKKHHNIIGGTSKAFTDKILLNEARDPESPIYLSYTTNDLLQVGGECARHPHAIYYVICEKQAIGAMSSKQINQTTEDEE</sequence>
<dbReference type="PROSITE" id="PS51643">
    <property type="entry name" value="HD_CAS3"/>
    <property type="match status" value="1"/>
</dbReference>
<name>A0A364NRI1_9GAMM</name>
<dbReference type="OrthoDB" id="220028at2"/>
<dbReference type="GO" id="GO:0004386">
    <property type="term" value="F:helicase activity"/>
    <property type="evidence" value="ECO:0007669"/>
    <property type="project" value="UniProtKB-KW"/>
</dbReference>
<dbReference type="InterPro" id="IPR014001">
    <property type="entry name" value="Helicase_ATP-bd"/>
</dbReference>
<dbReference type="Pfam" id="PF00270">
    <property type="entry name" value="DEAD"/>
    <property type="match status" value="1"/>
</dbReference>
<dbReference type="InterPro" id="IPR027417">
    <property type="entry name" value="P-loop_NTPase"/>
</dbReference>
<feature type="domain" description="Helicase ATP-binding" evidence="9">
    <location>
        <begin position="410"/>
        <end position="588"/>
    </location>
</feature>
<comment type="caution">
    <text evidence="11">The sequence shown here is derived from an EMBL/GenBank/DDBJ whole genome shotgun (WGS) entry which is preliminary data.</text>
</comment>
<evidence type="ECO:0000313" key="11">
    <source>
        <dbReference type="EMBL" id="RAU19654.1"/>
    </source>
</evidence>